<dbReference type="OrthoDB" id="5358398at2759"/>
<keyword evidence="3" id="KW-1185">Reference proteome</keyword>
<reference evidence="2 3" key="1">
    <citation type="journal article" date="2017" name="Biotechnol. Biofuels">
        <title>Differential beta-glucosidase expression as a function of carbon source availability in Talaromyces amestolkiae: a genomic and proteomic approach.</title>
        <authorList>
            <person name="de Eugenio L.I."/>
            <person name="Mendez-Liter J.A."/>
            <person name="Nieto-Dominguez M."/>
            <person name="Alonso L."/>
            <person name="Gil-Munoz J."/>
            <person name="Barriuso J."/>
            <person name="Prieto A."/>
            <person name="Martinez M.J."/>
        </authorList>
    </citation>
    <scope>NUCLEOTIDE SEQUENCE [LARGE SCALE GENOMIC DNA]</scope>
    <source>
        <strain evidence="2 3">CIB</strain>
    </source>
</reference>
<name>A0A364L973_TALAM</name>
<dbReference type="STRING" id="1196081.A0A364L973"/>
<gene>
    <name evidence="2" type="ORF">BHQ10_008369</name>
</gene>
<organism evidence="2 3">
    <name type="scientific">Talaromyces amestolkiae</name>
    <dbReference type="NCBI Taxonomy" id="1196081"/>
    <lineage>
        <taxon>Eukaryota</taxon>
        <taxon>Fungi</taxon>
        <taxon>Dikarya</taxon>
        <taxon>Ascomycota</taxon>
        <taxon>Pezizomycotina</taxon>
        <taxon>Eurotiomycetes</taxon>
        <taxon>Eurotiomycetidae</taxon>
        <taxon>Eurotiales</taxon>
        <taxon>Trichocomaceae</taxon>
        <taxon>Talaromyces</taxon>
        <taxon>Talaromyces sect. Talaromyces</taxon>
    </lineage>
</organism>
<protein>
    <recommendedName>
        <fullName evidence="1">Luciferase domain-containing protein</fullName>
    </recommendedName>
</protein>
<dbReference type="GeneID" id="63797583"/>
<dbReference type="PANTHER" id="PTHR38695">
    <property type="entry name" value="AMINO ACID PERMEASE_ SLC12A DOMAIN-CONTAINING PROTEIN"/>
    <property type="match status" value="1"/>
</dbReference>
<dbReference type="Pfam" id="PF17648">
    <property type="entry name" value="Luciferase"/>
    <property type="match status" value="1"/>
</dbReference>
<dbReference type="AlphaFoldDB" id="A0A364L973"/>
<evidence type="ECO:0000313" key="2">
    <source>
        <dbReference type="EMBL" id="RAO72357.1"/>
    </source>
</evidence>
<sequence length="108" mass="11998">MWLLENITRAREAYQTGGELAHIHETGDHSLHVVLSPADAKKVIEAGWGQRHALAGWRPLGGRLEKIVNIPATYLLIYTPRTADEIEVVLEIVQAAMRHMSMGADVFS</sequence>
<comment type="caution">
    <text evidence="2">The sequence shown here is derived from an EMBL/GenBank/DDBJ whole genome shotgun (WGS) entry which is preliminary data.</text>
</comment>
<accession>A0A364L973</accession>
<evidence type="ECO:0000259" key="1">
    <source>
        <dbReference type="Pfam" id="PF17648"/>
    </source>
</evidence>
<feature type="domain" description="Luciferase" evidence="1">
    <location>
        <begin position="17"/>
        <end position="96"/>
    </location>
</feature>
<dbReference type="Proteomes" id="UP000249363">
    <property type="component" value="Unassembled WGS sequence"/>
</dbReference>
<dbReference type="PANTHER" id="PTHR38695:SF1">
    <property type="entry name" value="AMINO ACID PERMEASE_ SLC12A DOMAIN-CONTAINING PROTEIN"/>
    <property type="match status" value="1"/>
</dbReference>
<dbReference type="RefSeq" id="XP_040736871.1">
    <property type="nucleotide sequence ID" value="XM_040881166.1"/>
</dbReference>
<evidence type="ECO:0000313" key="3">
    <source>
        <dbReference type="Proteomes" id="UP000249363"/>
    </source>
</evidence>
<dbReference type="InterPro" id="IPR040841">
    <property type="entry name" value="Luciferase_dom"/>
</dbReference>
<dbReference type="InterPro" id="IPR048273">
    <property type="entry name" value="Luciferase"/>
</dbReference>
<dbReference type="EMBL" id="MIKG01000019">
    <property type="protein sequence ID" value="RAO72357.1"/>
    <property type="molecule type" value="Genomic_DNA"/>
</dbReference>
<proteinExistence type="predicted"/>